<evidence type="ECO:0000256" key="6">
    <source>
        <dbReference type="ARBA" id="ARBA00036818"/>
    </source>
</evidence>
<evidence type="ECO:0000256" key="3">
    <source>
        <dbReference type="ARBA" id="ARBA00022525"/>
    </source>
</evidence>
<dbReference type="Proteomes" id="UP001578633">
    <property type="component" value="Chromosome 1"/>
</dbReference>
<evidence type="ECO:0000256" key="5">
    <source>
        <dbReference type="ARBA" id="ARBA00023239"/>
    </source>
</evidence>
<dbReference type="EMBL" id="JBHGVX010000001">
    <property type="protein sequence ID" value="KAL1799691.1"/>
    <property type="molecule type" value="Genomic_DNA"/>
</dbReference>
<sequence length="390" mass="40948">MKFLAIAALAGLAHVASAVGVAGKAEGFAAGVTGGGNATPQYPKDIAQLTQWLTDATARVIVLDKTFDYTKSEGTVTGTACASWGTGAKCQRILLDTCAAGQVKETVTYYKAAKNPIKVGSNKTILGIGSKGIIKGKGLSFSGKNVIVQNIQVSDLNHKYVWGGDALSFVGADLIWIDHVTTARPGRQHYVFGYTPSTRITLSSNFINGASDFSTGCDGYHYWVFEMVGTGDSITMKNNYITKTAGRGPALSGKTLLHAVNNVWFDVKGHLLEGGDTAARGIFEGNVFNNVQNVVAEYRGRLFGSPDANTNRLCSTALGRACQVNLFQGTTTTASTLTSKKDTSFFSEYKGLGIASAVAASAITSRVPNGAGIGKIPALAARSASAKFRE</sequence>
<comment type="catalytic activity">
    <reaction evidence="6">
        <text>Eliminative cleavage of (1-&gt;4)-alpha-D-galacturonan methyl ester to give oligosaccharides with 4-deoxy-6-O-methyl-alpha-D-galact-4-enuronosyl groups at their non-reducing ends.</text>
        <dbReference type="EC" id="4.2.2.10"/>
    </reaction>
</comment>
<dbReference type="InterPro" id="IPR002022">
    <property type="entry name" value="Pec_lyase"/>
</dbReference>
<feature type="domain" description="Pectate lyase" evidence="10">
    <location>
        <begin position="83"/>
        <end position="294"/>
    </location>
</feature>
<organism evidence="11 12">
    <name type="scientific">Alternaria dauci</name>
    <dbReference type="NCBI Taxonomy" id="48095"/>
    <lineage>
        <taxon>Eukaryota</taxon>
        <taxon>Fungi</taxon>
        <taxon>Dikarya</taxon>
        <taxon>Ascomycota</taxon>
        <taxon>Pezizomycotina</taxon>
        <taxon>Dothideomycetes</taxon>
        <taxon>Pleosporomycetidae</taxon>
        <taxon>Pleosporales</taxon>
        <taxon>Pleosporineae</taxon>
        <taxon>Pleosporaceae</taxon>
        <taxon>Alternaria</taxon>
        <taxon>Alternaria sect. Porri</taxon>
    </lineage>
</organism>
<keyword evidence="8" id="KW-0624">Polysaccharide degradation</keyword>
<keyword evidence="4 9" id="KW-0732">Signal</keyword>
<dbReference type="PANTHER" id="PTHR31683">
    <property type="entry name" value="PECTATE LYASE 18-RELATED"/>
    <property type="match status" value="1"/>
</dbReference>
<comment type="caution">
    <text evidence="11">The sequence shown here is derived from an EMBL/GenBank/DDBJ whole genome shotgun (WGS) entry which is preliminary data.</text>
</comment>
<evidence type="ECO:0000313" key="12">
    <source>
        <dbReference type="Proteomes" id="UP001578633"/>
    </source>
</evidence>
<feature type="chain" id="PRO_5045554979" description="pectin lyase" evidence="9">
    <location>
        <begin position="19"/>
        <end position="390"/>
    </location>
</feature>
<keyword evidence="8" id="KW-0119">Carbohydrate metabolism</keyword>
<evidence type="ECO:0000313" key="11">
    <source>
        <dbReference type="EMBL" id="KAL1799691.1"/>
    </source>
</evidence>
<dbReference type="GeneID" id="96080355"/>
<feature type="signal peptide" evidence="9">
    <location>
        <begin position="1"/>
        <end position="18"/>
    </location>
</feature>
<reference evidence="11 12" key="1">
    <citation type="submission" date="2024-09" db="EMBL/GenBank/DDBJ databases">
        <title>T2T genomes of carrot and Alternaria dauci and their utility for understanding host-pathogen interaction during carrot leaf blight disease.</title>
        <authorList>
            <person name="Liu W."/>
            <person name="Xu S."/>
            <person name="Ou C."/>
            <person name="Liu X."/>
            <person name="Zhuang F."/>
            <person name="Deng X.W."/>
        </authorList>
    </citation>
    <scope>NUCLEOTIDE SEQUENCE [LARGE SCALE GENOMIC DNA]</scope>
    <source>
        <strain evidence="11 12">A2016</strain>
    </source>
</reference>
<dbReference type="InterPro" id="IPR012334">
    <property type="entry name" value="Pectin_lyas_fold"/>
</dbReference>
<dbReference type="SUPFAM" id="SSF51126">
    <property type="entry name" value="Pectin lyase-like"/>
    <property type="match status" value="1"/>
</dbReference>
<evidence type="ECO:0000256" key="8">
    <source>
        <dbReference type="RuleBase" id="RU361173"/>
    </source>
</evidence>
<gene>
    <name evidence="11" type="ORF">ACET3X_000033</name>
</gene>
<name>A0ABR3UTA4_9PLEO</name>
<accession>A0ABR3UTA4</accession>
<dbReference type="Pfam" id="PF00544">
    <property type="entry name" value="Pectate_lyase_4"/>
    <property type="match status" value="1"/>
</dbReference>
<dbReference type="InterPro" id="IPR045032">
    <property type="entry name" value="PEL"/>
</dbReference>
<comment type="subcellular location">
    <subcellularLocation>
        <location evidence="1 8">Secreted</location>
    </subcellularLocation>
</comment>
<keyword evidence="12" id="KW-1185">Reference proteome</keyword>
<evidence type="ECO:0000259" key="10">
    <source>
        <dbReference type="SMART" id="SM00656"/>
    </source>
</evidence>
<proteinExistence type="inferred from homology"/>
<dbReference type="SMART" id="SM00656">
    <property type="entry name" value="Amb_all"/>
    <property type="match status" value="1"/>
</dbReference>
<dbReference type="PANTHER" id="PTHR31683:SF16">
    <property type="entry name" value="PECTIN LYASE A-RELATED"/>
    <property type="match status" value="1"/>
</dbReference>
<comment type="similarity">
    <text evidence="2 8">Belongs to the polysaccharide lyase 1 family.</text>
</comment>
<keyword evidence="3 8" id="KW-0964">Secreted</keyword>
<evidence type="ECO:0000256" key="7">
    <source>
        <dbReference type="ARBA" id="ARBA00039082"/>
    </source>
</evidence>
<keyword evidence="5 8" id="KW-0456">Lyase</keyword>
<dbReference type="Gene3D" id="2.160.20.10">
    <property type="entry name" value="Single-stranded right-handed beta-helix, Pectin lyase-like"/>
    <property type="match status" value="1"/>
</dbReference>
<dbReference type="InterPro" id="IPR011050">
    <property type="entry name" value="Pectin_lyase_fold/virulence"/>
</dbReference>
<evidence type="ECO:0000256" key="1">
    <source>
        <dbReference type="ARBA" id="ARBA00004613"/>
    </source>
</evidence>
<protein>
    <recommendedName>
        <fullName evidence="7">pectin lyase</fullName>
        <ecNumber evidence="7">4.2.2.10</ecNumber>
    </recommendedName>
</protein>
<evidence type="ECO:0000256" key="2">
    <source>
        <dbReference type="ARBA" id="ARBA00010980"/>
    </source>
</evidence>
<dbReference type="RefSeq" id="XP_069310275.1">
    <property type="nucleotide sequence ID" value="XM_069447613.1"/>
</dbReference>
<dbReference type="EC" id="4.2.2.10" evidence="7"/>
<evidence type="ECO:0000256" key="4">
    <source>
        <dbReference type="ARBA" id="ARBA00022729"/>
    </source>
</evidence>
<evidence type="ECO:0000256" key="9">
    <source>
        <dbReference type="SAM" id="SignalP"/>
    </source>
</evidence>